<keyword evidence="2" id="KW-1133">Transmembrane helix</keyword>
<feature type="compositionally biased region" description="Basic and acidic residues" evidence="1">
    <location>
        <begin position="73"/>
        <end position="84"/>
    </location>
</feature>
<keyword evidence="2" id="KW-0472">Membrane</keyword>
<dbReference type="Proteomes" id="UP000023152">
    <property type="component" value="Unassembled WGS sequence"/>
</dbReference>
<accession>X6LT81</accession>
<feature type="region of interest" description="Disordered" evidence="1">
    <location>
        <begin position="53"/>
        <end position="84"/>
    </location>
</feature>
<keyword evidence="2" id="KW-0812">Transmembrane</keyword>
<proteinExistence type="predicted"/>
<feature type="transmembrane region" description="Helical" evidence="2">
    <location>
        <begin position="176"/>
        <end position="192"/>
    </location>
</feature>
<name>X6LT81_RETFI</name>
<comment type="caution">
    <text evidence="3">The sequence shown here is derived from an EMBL/GenBank/DDBJ whole genome shotgun (WGS) entry which is preliminary data.</text>
</comment>
<sequence length="196" mass="23008">MIKLKVFVYHVYIWTMQTTASKKGKEGETERVNNASTLVKKKLEEYNNRRRTISQMKEEMENTGGGGGGGGGNKKEEEKEKEKEKEKVWSSWNEANANEWYEFVKQAHANTKQNTPHWNAVETSLPANAVQHTKDVQNPHLSQERLFFVQMKAWIETYGIPALQLQEQVTSLKQQLLQRFAPFFFFFFFFFFKQIK</sequence>
<protein>
    <submittedName>
        <fullName evidence="3">Uncharacterized protein</fullName>
    </submittedName>
</protein>
<evidence type="ECO:0000313" key="4">
    <source>
        <dbReference type="Proteomes" id="UP000023152"/>
    </source>
</evidence>
<evidence type="ECO:0000256" key="2">
    <source>
        <dbReference type="SAM" id="Phobius"/>
    </source>
</evidence>
<dbReference type="EMBL" id="ASPP01031312">
    <property type="protein sequence ID" value="ETO03920.1"/>
    <property type="molecule type" value="Genomic_DNA"/>
</dbReference>
<reference evidence="3 4" key="1">
    <citation type="journal article" date="2013" name="Curr. Biol.">
        <title>The Genome of the Foraminiferan Reticulomyxa filosa.</title>
        <authorList>
            <person name="Glockner G."/>
            <person name="Hulsmann N."/>
            <person name="Schleicher M."/>
            <person name="Noegel A.A."/>
            <person name="Eichinger L."/>
            <person name="Gallinger C."/>
            <person name="Pawlowski J."/>
            <person name="Sierra R."/>
            <person name="Euteneuer U."/>
            <person name="Pillet L."/>
            <person name="Moustafa A."/>
            <person name="Platzer M."/>
            <person name="Groth M."/>
            <person name="Szafranski K."/>
            <person name="Schliwa M."/>
        </authorList>
    </citation>
    <scope>NUCLEOTIDE SEQUENCE [LARGE SCALE GENOMIC DNA]</scope>
</reference>
<dbReference type="AlphaFoldDB" id="X6LT81"/>
<evidence type="ECO:0000256" key="1">
    <source>
        <dbReference type="SAM" id="MobiDB-lite"/>
    </source>
</evidence>
<evidence type="ECO:0000313" key="3">
    <source>
        <dbReference type="EMBL" id="ETO03920.1"/>
    </source>
</evidence>
<keyword evidence="4" id="KW-1185">Reference proteome</keyword>
<organism evidence="3 4">
    <name type="scientific">Reticulomyxa filosa</name>
    <dbReference type="NCBI Taxonomy" id="46433"/>
    <lineage>
        <taxon>Eukaryota</taxon>
        <taxon>Sar</taxon>
        <taxon>Rhizaria</taxon>
        <taxon>Retaria</taxon>
        <taxon>Foraminifera</taxon>
        <taxon>Monothalamids</taxon>
        <taxon>Reticulomyxidae</taxon>
        <taxon>Reticulomyxa</taxon>
    </lineage>
</organism>
<gene>
    <name evidence="3" type="ORF">RFI_33482</name>
</gene>
<feature type="compositionally biased region" description="Gly residues" evidence="1">
    <location>
        <begin position="63"/>
        <end position="72"/>
    </location>
</feature>